<dbReference type="PROSITE" id="PS51201">
    <property type="entry name" value="RCK_N"/>
    <property type="match status" value="2"/>
</dbReference>
<feature type="domain" description="RCK C-terminal" evidence="8">
    <location>
        <begin position="369"/>
        <end position="452"/>
    </location>
</feature>
<organism evidence="9 10">
    <name type="scientific">Candidatus Flavonifractor merdigallinarum</name>
    <dbReference type="NCBI Taxonomy" id="2838589"/>
    <lineage>
        <taxon>Bacteria</taxon>
        <taxon>Bacillati</taxon>
        <taxon>Bacillota</taxon>
        <taxon>Clostridia</taxon>
        <taxon>Eubacteriales</taxon>
        <taxon>Oscillospiraceae</taxon>
        <taxon>Flavonifractor</taxon>
    </lineage>
</organism>
<name>A0A9D1Y6I5_9FIRM</name>
<feature type="domain" description="RCK N-terminal" evidence="7">
    <location>
        <begin position="1"/>
        <end position="125"/>
    </location>
</feature>
<evidence type="ECO:0000313" key="9">
    <source>
        <dbReference type="EMBL" id="HIY20361.1"/>
    </source>
</evidence>
<keyword evidence="2" id="KW-0813">Transport</keyword>
<dbReference type="GO" id="GO:0005886">
    <property type="term" value="C:plasma membrane"/>
    <property type="evidence" value="ECO:0007669"/>
    <property type="project" value="InterPro"/>
</dbReference>
<dbReference type="PANTHER" id="PTHR43833:SF5">
    <property type="entry name" value="TRK SYSTEM POTASSIUM UPTAKE PROTEIN TRKA"/>
    <property type="match status" value="1"/>
</dbReference>
<dbReference type="InterPro" id="IPR003148">
    <property type="entry name" value="RCK_N"/>
</dbReference>
<proteinExistence type="predicted"/>
<reference evidence="9" key="1">
    <citation type="journal article" date="2021" name="PeerJ">
        <title>Extensive microbial diversity within the chicken gut microbiome revealed by metagenomics and culture.</title>
        <authorList>
            <person name="Gilroy R."/>
            <person name="Ravi A."/>
            <person name="Getino M."/>
            <person name="Pursley I."/>
            <person name="Horton D.L."/>
            <person name="Alikhan N.F."/>
            <person name="Baker D."/>
            <person name="Gharbi K."/>
            <person name="Hall N."/>
            <person name="Watson M."/>
            <person name="Adriaenssens E.M."/>
            <person name="Foster-Nyarko E."/>
            <person name="Jarju S."/>
            <person name="Secka A."/>
            <person name="Antonio M."/>
            <person name="Oren A."/>
            <person name="Chaudhuri R.R."/>
            <person name="La Ragione R."/>
            <person name="Hildebrand F."/>
            <person name="Pallen M.J."/>
        </authorList>
    </citation>
    <scope>NUCLEOTIDE SEQUENCE</scope>
    <source>
        <strain evidence="9">ChiBcec16_6824</strain>
    </source>
</reference>
<sequence length="452" mass="49485">MHIIIVGCGKVGHTLTEQLSAEGHNLVVVDRNPQIIREVSDDLDVMGVVGNGASVNVLKEAGIEKTDLIIAVTASDELNLLCCIIGKRASGGCLTIARVRDPLYNKEIPFIKEQMGLSMIINPELTTAMEIARLLRFPSAIKIDTFAKGRAELLTIKLRSSFGLGGRTVEQVVGELHSKVLICAVERDDDVFIPNGSFVLQDGDSVSIMATPQEAASFFRKIGLGTRKVNSTLIVGGGTIAVYLARQLLEMGIDVHIVEVKPERCRELSEELPQATILNGNGSDQQMLLDAGLATTESFVAITNMDEENLLLALYAKQHSKAKLVVKVNRISFYDVIESMDLGSVIYPKYLTADYIVQYVRATQNSIGSNVETLYNILDSRAEALEFYVRSESAITAQPLSELNLKSNLLIGCINRRGKVIFPRGKDRIQVGDSVIVVTTNKGFHDIRDILR</sequence>
<dbReference type="NCBIfam" id="NF007039">
    <property type="entry name" value="PRK09496.3-2"/>
    <property type="match status" value="1"/>
</dbReference>
<keyword evidence="5" id="KW-0520">NAD</keyword>
<evidence type="ECO:0000256" key="3">
    <source>
        <dbReference type="ARBA" id="ARBA00022538"/>
    </source>
</evidence>
<accession>A0A9D1Y6I5</accession>
<dbReference type="InterPro" id="IPR006037">
    <property type="entry name" value="RCK_C"/>
</dbReference>
<dbReference type="SUPFAM" id="SSF116726">
    <property type="entry name" value="TrkA C-terminal domain-like"/>
    <property type="match status" value="2"/>
</dbReference>
<reference evidence="9" key="2">
    <citation type="submission" date="2021-04" db="EMBL/GenBank/DDBJ databases">
        <authorList>
            <person name="Gilroy R."/>
        </authorList>
    </citation>
    <scope>NUCLEOTIDE SEQUENCE</scope>
    <source>
        <strain evidence="9">ChiBcec16_6824</strain>
    </source>
</reference>
<dbReference type="Proteomes" id="UP000823868">
    <property type="component" value="Unassembled WGS sequence"/>
</dbReference>
<evidence type="ECO:0000256" key="5">
    <source>
        <dbReference type="ARBA" id="ARBA00023027"/>
    </source>
</evidence>
<dbReference type="InterPro" id="IPR006036">
    <property type="entry name" value="K_uptake_TrkA"/>
</dbReference>
<dbReference type="GO" id="GO:0015079">
    <property type="term" value="F:potassium ion transmembrane transporter activity"/>
    <property type="evidence" value="ECO:0007669"/>
    <property type="project" value="InterPro"/>
</dbReference>
<dbReference type="InterPro" id="IPR050721">
    <property type="entry name" value="Trk_Ktr_HKT_K-transport"/>
</dbReference>
<gene>
    <name evidence="9" type="primary">trkA</name>
    <name evidence="9" type="ORF">H9841_00475</name>
</gene>
<keyword evidence="3" id="KW-0633">Potassium transport</keyword>
<dbReference type="Pfam" id="PF02254">
    <property type="entry name" value="TrkA_N"/>
    <property type="match status" value="2"/>
</dbReference>
<evidence type="ECO:0000259" key="8">
    <source>
        <dbReference type="PROSITE" id="PS51202"/>
    </source>
</evidence>
<dbReference type="NCBIfam" id="NF007033">
    <property type="entry name" value="PRK09496.1-5"/>
    <property type="match status" value="1"/>
</dbReference>
<dbReference type="SUPFAM" id="SSF51735">
    <property type="entry name" value="NAD(P)-binding Rossmann-fold domains"/>
    <property type="match status" value="2"/>
</dbReference>
<dbReference type="Pfam" id="PF02080">
    <property type="entry name" value="TrkA_C"/>
    <property type="match status" value="2"/>
</dbReference>
<dbReference type="PRINTS" id="PR00335">
    <property type="entry name" value="KUPTAKETRKA"/>
</dbReference>
<keyword evidence="4" id="KW-0630">Potassium</keyword>
<dbReference type="EMBL" id="DXDX01000008">
    <property type="protein sequence ID" value="HIY20361.1"/>
    <property type="molecule type" value="Genomic_DNA"/>
</dbReference>
<evidence type="ECO:0000256" key="1">
    <source>
        <dbReference type="ARBA" id="ARBA00017378"/>
    </source>
</evidence>
<feature type="domain" description="RCK C-terminal" evidence="8">
    <location>
        <begin position="141"/>
        <end position="225"/>
    </location>
</feature>
<dbReference type="PANTHER" id="PTHR43833">
    <property type="entry name" value="POTASSIUM CHANNEL PROTEIN 2-RELATED-RELATED"/>
    <property type="match status" value="1"/>
</dbReference>
<dbReference type="InterPro" id="IPR036721">
    <property type="entry name" value="RCK_C_sf"/>
</dbReference>
<evidence type="ECO:0000256" key="6">
    <source>
        <dbReference type="ARBA" id="ARBA00023065"/>
    </source>
</evidence>
<dbReference type="NCBIfam" id="NF007031">
    <property type="entry name" value="PRK09496.1-2"/>
    <property type="match status" value="1"/>
</dbReference>
<dbReference type="InterPro" id="IPR036291">
    <property type="entry name" value="NAD(P)-bd_dom_sf"/>
</dbReference>
<dbReference type="Gene3D" id="3.40.50.720">
    <property type="entry name" value="NAD(P)-binding Rossmann-like Domain"/>
    <property type="match status" value="2"/>
</dbReference>
<feature type="domain" description="RCK N-terminal" evidence="7">
    <location>
        <begin position="229"/>
        <end position="357"/>
    </location>
</feature>
<evidence type="ECO:0000256" key="2">
    <source>
        <dbReference type="ARBA" id="ARBA00022448"/>
    </source>
</evidence>
<dbReference type="AlphaFoldDB" id="A0A9D1Y6I5"/>
<dbReference type="NCBIfam" id="NF007041">
    <property type="entry name" value="PRK09496.3-4"/>
    <property type="match status" value="1"/>
</dbReference>
<evidence type="ECO:0000313" key="10">
    <source>
        <dbReference type="Proteomes" id="UP000823868"/>
    </source>
</evidence>
<protein>
    <recommendedName>
        <fullName evidence="1">Trk system potassium uptake protein TrkA</fullName>
    </recommendedName>
</protein>
<evidence type="ECO:0000259" key="7">
    <source>
        <dbReference type="PROSITE" id="PS51201"/>
    </source>
</evidence>
<keyword evidence="6" id="KW-0406">Ion transport</keyword>
<dbReference type="Gene3D" id="3.30.70.1450">
    <property type="entry name" value="Regulator of K+ conductance, C-terminal domain"/>
    <property type="match status" value="2"/>
</dbReference>
<evidence type="ECO:0000256" key="4">
    <source>
        <dbReference type="ARBA" id="ARBA00022958"/>
    </source>
</evidence>
<comment type="caution">
    <text evidence="9">The sequence shown here is derived from an EMBL/GenBank/DDBJ whole genome shotgun (WGS) entry which is preliminary data.</text>
</comment>
<dbReference type="PROSITE" id="PS51202">
    <property type="entry name" value="RCK_C"/>
    <property type="match status" value="2"/>
</dbReference>